<dbReference type="AlphaFoldDB" id="A0A3E2GW71"/>
<dbReference type="EMBL" id="NCSJ02000376">
    <property type="protein sequence ID" value="RFU25003.1"/>
    <property type="molecule type" value="Genomic_DNA"/>
</dbReference>
<evidence type="ECO:0000256" key="2">
    <source>
        <dbReference type="ARBA" id="ARBA00022857"/>
    </source>
</evidence>
<dbReference type="PANTHER" id="PTHR42748">
    <property type="entry name" value="NITROGEN METABOLITE REPRESSION PROTEIN NMRA FAMILY MEMBER"/>
    <property type="match status" value="1"/>
</dbReference>
<accession>A0A3E2GW71</accession>
<proteinExistence type="inferred from homology"/>
<dbReference type="Proteomes" id="UP000258309">
    <property type="component" value="Unassembled WGS sequence"/>
</dbReference>
<feature type="non-terminal residue" evidence="4">
    <location>
        <position position="343"/>
    </location>
</feature>
<dbReference type="STRING" id="5539.A0A3E2GW71"/>
<dbReference type="GO" id="GO:0005634">
    <property type="term" value="C:nucleus"/>
    <property type="evidence" value="ECO:0007669"/>
    <property type="project" value="TreeGrafter"/>
</dbReference>
<evidence type="ECO:0000259" key="3">
    <source>
        <dbReference type="Pfam" id="PF05368"/>
    </source>
</evidence>
<organism evidence="4 5">
    <name type="scientific">Scytalidium lignicola</name>
    <name type="common">Hyphomycete</name>
    <dbReference type="NCBI Taxonomy" id="5539"/>
    <lineage>
        <taxon>Eukaryota</taxon>
        <taxon>Fungi</taxon>
        <taxon>Dikarya</taxon>
        <taxon>Ascomycota</taxon>
        <taxon>Pezizomycotina</taxon>
        <taxon>Leotiomycetes</taxon>
        <taxon>Leotiomycetes incertae sedis</taxon>
        <taxon>Scytalidium</taxon>
    </lineage>
</organism>
<dbReference type="PANTHER" id="PTHR42748:SF26">
    <property type="entry name" value="NMRA-LIKE DOMAIN-CONTAINING PROTEIN"/>
    <property type="match status" value="1"/>
</dbReference>
<gene>
    <name evidence="4" type="ORF">B7463_g11330</name>
</gene>
<protein>
    <recommendedName>
        <fullName evidence="3">NmrA-like domain-containing protein</fullName>
    </recommendedName>
</protein>
<dbReference type="InterPro" id="IPR036291">
    <property type="entry name" value="NAD(P)-bd_dom_sf"/>
</dbReference>
<dbReference type="SUPFAM" id="SSF51735">
    <property type="entry name" value="NAD(P)-binding Rossmann-fold domains"/>
    <property type="match status" value="1"/>
</dbReference>
<feature type="non-terminal residue" evidence="4">
    <location>
        <position position="1"/>
    </location>
</feature>
<dbReference type="OrthoDB" id="3358371at2759"/>
<keyword evidence="2" id="KW-0521">NADP</keyword>
<dbReference type="Gene3D" id="3.90.25.10">
    <property type="entry name" value="UDP-galactose 4-epimerase, domain 1"/>
    <property type="match status" value="1"/>
</dbReference>
<dbReference type="InterPro" id="IPR008030">
    <property type="entry name" value="NmrA-like"/>
</dbReference>
<reference evidence="4 5" key="1">
    <citation type="submission" date="2018-05" db="EMBL/GenBank/DDBJ databases">
        <title>Draft genome sequence of Scytalidium lignicola DSM 105466, a ubiquitous saprotrophic fungus.</title>
        <authorList>
            <person name="Buettner E."/>
            <person name="Gebauer A.M."/>
            <person name="Hofrichter M."/>
            <person name="Liers C."/>
            <person name="Kellner H."/>
        </authorList>
    </citation>
    <scope>NUCLEOTIDE SEQUENCE [LARGE SCALE GENOMIC DNA]</scope>
    <source>
        <strain evidence="4 5">DSM 105466</strain>
    </source>
</reference>
<evidence type="ECO:0000313" key="4">
    <source>
        <dbReference type="EMBL" id="RFU25003.1"/>
    </source>
</evidence>
<sequence>MSSGKPLLVVLGATGNQGGSVVAYFLSLSPSPYALRAVTRDTSSAKAVSLASQGVEVVAGDFDNSQSLDAAFSGASVIFSVTDFLQSMMSPSLREKAAASGASAGFYIGDYEAQQNRNIIDAAAKVSTLERFIYSSLPNMNKLSGGKYAHVYYCDSKAVAEEYGKSTYPKLWEKTSVFYAGFYLENLLAGPLFCPKLNKAKDSLIASGAEPLTTLIFPWYSVIQDTGALVAALISAAPGKKLIGVNEWLSLQDISKLLAQALEKGIEFVDSTLNFDLGDPEIQRAREEMMGFCIEFGYDGAKVDKTVVKPGDLGVPVQLKPVKEWIKKQDWEKVLPTEHFVLV</sequence>
<feature type="domain" description="NmrA-like" evidence="3">
    <location>
        <begin position="7"/>
        <end position="272"/>
    </location>
</feature>
<dbReference type="Pfam" id="PF05368">
    <property type="entry name" value="NmrA"/>
    <property type="match status" value="1"/>
</dbReference>
<dbReference type="OMA" id="CHFDSKA"/>
<comment type="caution">
    <text evidence="4">The sequence shown here is derived from an EMBL/GenBank/DDBJ whole genome shotgun (WGS) entry which is preliminary data.</text>
</comment>
<name>A0A3E2GW71_SCYLI</name>
<evidence type="ECO:0000256" key="1">
    <source>
        <dbReference type="ARBA" id="ARBA00006328"/>
    </source>
</evidence>
<comment type="similarity">
    <text evidence="1">Belongs to the NmrA-type oxidoreductase family.</text>
</comment>
<dbReference type="Gene3D" id="3.40.50.720">
    <property type="entry name" value="NAD(P)-binding Rossmann-like Domain"/>
    <property type="match status" value="1"/>
</dbReference>
<keyword evidence="5" id="KW-1185">Reference proteome</keyword>
<dbReference type="InterPro" id="IPR051164">
    <property type="entry name" value="NmrA-like_oxidored"/>
</dbReference>
<evidence type="ECO:0000313" key="5">
    <source>
        <dbReference type="Proteomes" id="UP000258309"/>
    </source>
</evidence>